<dbReference type="RefSeq" id="WP_174925785.1">
    <property type="nucleotide sequence ID" value="NZ_CABVLY010000005.1"/>
</dbReference>
<keyword evidence="3" id="KW-1185">Reference proteome</keyword>
<name>A0ABS2BDY0_9BURK</name>
<reference evidence="2 3" key="1">
    <citation type="submission" date="2021-02" db="EMBL/GenBank/DDBJ databases">
        <title>Draft genome of the type strains Burkholderia anthina DSM16086.</title>
        <authorList>
            <person name="Hertel R."/>
            <person name="Meissner J."/>
            <person name="Poehlein A."/>
            <person name="Daniel R."/>
            <person name="Commichau F.M."/>
        </authorList>
    </citation>
    <scope>NUCLEOTIDE SEQUENCE [LARGE SCALE GENOMIC DNA]</scope>
    <source>
        <strain evidence="2 3">DSM 16086</strain>
    </source>
</reference>
<protein>
    <submittedName>
        <fullName evidence="2">Uncharacterized protein</fullName>
    </submittedName>
</protein>
<dbReference type="GeneID" id="56499728"/>
<evidence type="ECO:0000313" key="2">
    <source>
        <dbReference type="EMBL" id="MBM2771045.1"/>
    </source>
</evidence>
<feature type="region of interest" description="Disordered" evidence="1">
    <location>
        <begin position="80"/>
        <end position="103"/>
    </location>
</feature>
<organism evidence="2 3">
    <name type="scientific">Burkholderia anthina</name>
    <dbReference type="NCBI Taxonomy" id="179879"/>
    <lineage>
        <taxon>Bacteria</taxon>
        <taxon>Pseudomonadati</taxon>
        <taxon>Pseudomonadota</taxon>
        <taxon>Betaproteobacteria</taxon>
        <taxon>Burkholderiales</taxon>
        <taxon>Burkholderiaceae</taxon>
        <taxon>Burkholderia</taxon>
        <taxon>Burkholderia cepacia complex</taxon>
    </lineage>
</organism>
<dbReference type="EMBL" id="JAFCIQ010000035">
    <property type="protein sequence ID" value="MBM2771045.1"/>
    <property type="molecule type" value="Genomic_DNA"/>
</dbReference>
<sequence>MGKPAEEMDRPDCGGIFAQASQMIAALLSVSSLEHIEDVDAYVGSLEAVVFELIARRVDRASRCAARAAYRQGIATGFRDSAQRVSRDALPGASRHSQRQVSPQLTAIRQAGEEHGRAIRLEIARGRAMAHGD</sequence>
<evidence type="ECO:0000313" key="3">
    <source>
        <dbReference type="Proteomes" id="UP000755577"/>
    </source>
</evidence>
<comment type="caution">
    <text evidence="2">The sequence shown here is derived from an EMBL/GenBank/DDBJ whole genome shotgun (WGS) entry which is preliminary data.</text>
</comment>
<proteinExistence type="predicted"/>
<accession>A0ABS2BDY0</accession>
<evidence type="ECO:0000256" key="1">
    <source>
        <dbReference type="SAM" id="MobiDB-lite"/>
    </source>
</evidence>
<dbReference type="Proteomes" id="UP000755577">
    <property type="component" value="Unassembled WGS sequence"/>
</dbReference>
<gene>
    <name evidence="2" type="ORF">JQK92_32075</name>
</gene>